<protein>
    <recommendedName>
        <fullName evidence="4">DUF2057 domain-containing protein</fullName>
    </recommendedName>
</protein>
<dbReference type="RefSeq" id="WP_096992633.1">
    <property type="nucleotide sequence ID" value="NZ_JBHSII010000001.1"/>
</dbReference>
<evidence type="ECO:0000256" key="1">
    <source>
        <dbReference type="SAM" id="SignalP"/>
    </source>
</evidence>
<accession>A0A240EHA6</accession>
<dbReference type="OrthoDB" id="6214057at2"/>
<name>A0A240EHA6_9VIBR</name>
<organism evidence="2 3">
    <name type="scientific">Vibrio thalassae</name>
    <dbReference type="NCBI Taxonomy" id="1243014"/>
    <lineage>
        <taxon>Bacteria</taxon>
        <taxon>Pseudomonadati</taxon>
        <taxon>Pseudomonadota</taxon>
        <taxon>Gammaproteobacteria</taxon>
        <taxon>Vibrionales</taxon>
        <taxon>Vibrionaceae</taxon>
        <taxon>Vibrio</taxon>
    </lineage>
</organism>
<reference evidence="3" key="1">
    <citation type="submission" date="2016-06" db="EMBL/GenBank/DDBJ databases">
        <authorList>
            <person name="Rodrigo-Torres L."/>
            <person name="Arahal R.D."/>
            <person name="Lucena T."/>
        </authorList>
    </citation>
    <scope>NUCLEOTIDE SEQUENCE [LARGE SCALE GENOMIC DNA]</scope>
    <source>
        <strain evidence="3">CECT8203</strain>
    </source>
</reference>
<keyword evidence="3" id="KW-1185">Reference proteome</keyword>
<dbReference type="AlphaFoldDB" id="A0A240EHA6"/>
<keyword evidence="1" id="KW-0732">Signal</keyword>
<dbReference type="EMBL" id="OANU01000008">
    <property type="protein sequence ID" value="SNX47355.1"/>
    <property type="molecule type" value="Genomic_DNA"/>
</dbReference>
<evidence type="ECO:0008006" key="4">
    <source>
        <dbReference type="Google" id="ProtNLM"/>
    </source>
</evidence>
<dbReference type="Proteomes" id="UP000219336">
    <property type="component" value="Unassembled WGS sequence"/>
</dbReference>
<proteinExistence type="predicted"/>
<sequence>MFRSLVVVISLLLGACSSLDSDSDFSQSVETVDYKGGQTRVVGKTYTPETISSNGGDIVKSQVVVVLNSKNSQPNELAGFVNMEVTYFKSYNEFEKASYLGRTVDLIPIKPSTSTCSEHCTTSQYFSFPIDKAAVDSIDRGDFEFELITNSRYEVTFTIASGYMKALRNEMESQTQNTGILASRVIVNDNQSTSKSLEMIQYWYERSTDQDREKFIDWAVQNRKNGNAEETFTSQPAQMMQYWYNTGSKEERQQVLGWVLSL</sequence>
<feature type="chain" id="PRO_5012218724" description="DUF2057 domain-containing protein" evidence="1">
    <location>
        <begin position="21"/>
        <end position="262"/>
    </location>
</feature>
<feature type="signal peptide" evidence="1">
    <location>
        <begin position="1"/>
        <end position="20"/>
    </location>
</feature>
<evidence type="ECO:0000313" key="3">
    <source>
        <dbReference type="Proteomes" id="UP000219336"/>
    </source>
</evidence>
<gene>
    <name evidence="2" type="ORF">VTH8203_00956</name>
</gene>
<dbReference type="PROSITE" id="PS51257">
    <property type="entry name" value="PROKAR_LIPOPROTEIN"/>
    <property type="match status" value="1"/>
</dbReference>
<evidence type="ECO:0000313" key="2">
    <source>
        <dbReference type="EMBL" id="SNX47355.1"/>
    </source>
</evidence>